<feature type="domain" description="Carbohydrate-binding module family 96" evidence="5">
    <location>
        <begin position="125"/>
        <end position="280"/>
    </location>
</feature>
<dbReference type="Proteomes" id="UP001224775">
    <property type="component" value="Unassembled WGS sequence"/>
</dbReference>
<accession>A0AAD8Y4P3</accession>
<keyword evidence="2" id="KW-0964">Secreted</keyword>
<sequence length="482" mass="53377">MTELTANVRYGEAIYFPDFAHRCCRGEKEGDHAFKPTWMTSDHMFQNKELCCTEQFDWVELDRCLGIGFVEMNVFRETPAIVEDLDDAGNTTENTLALPRKPTSRPTTSMPSVSLQPTRDEGVAVQALADTTVSQNNANKNYGSHSMLVVDGGMAGVQQKYDTLVKFDLSFLESGMSFGKVFLRMFVKDAASDFCGRFDTTQNAYWNEDSTTWMNAPTSSTGMNIGEAWNAVSGEWFELDVTGVLARQEQKLLSIRISSTEPKRCIFSSTSDPGRAPYLFARFSKQEQETPALPGLTSPPTLPPAPVPTHRKHGEALMLFASDDTTISKEEPHLVSGKEATLVVTDDEFSTKDILLKFDISEMRKTTPRSVILMLHVPQNCMSAGVFVSTSRHGNGWTEDTVSWSIAPTFQYGGDGHGTEIGAFGGELEGGKYATFNIIALMSWYTVNYQDIVTIRISSNNGHHCEYTSKEGGNPPKLVIQF</sequence>
<evidence type="ECO:0000259" key="5">
    <source>
        <dbReference type="Pfam" id="PF24517"/>
    </source>
</evidence>
<keyword evidence="3" id="KW-0732">Signal</keyword>
<feature type="region of interest" description="Disordered" evidence="4">
    <location>
        <begin position="86"/>
        <end position="117"/>
    </location>
</feature>
<proteinExistence type="predicted"/>
<evidence type="ECO:0000313" key="7">
    <source>
        <dbReference type="Proteomes" id="UP001224775"/>
    </source>
</evidence>
<dbReference type="EMBL" id="JATAAI010000017">
    <property type="protein sequence ID" value="KAK1739656.1"/>
    <property type="molecule type" value="Genomic_DNA"/>
</dbReference>
<feature type="domain" description="Carbohydrate-binding module family 96" evidence="5">
    <location>
        <begin position="320"/>
        <end position="481"/>
    </location>
</feature>
<evidence type="ECO:0000256" key="2">
    <source>
        <dbReference type="ARBA" id="ARBA00022525"/>
    </source>
</evidence>
<organism evidence="6 7">
    <name type="scientific">Skeletonema marinoi</name>
    <dbReference type="NCBI Taxonomy" id="267567"/>
    <lineage>
        <taxon>Eukaryota</taxon>
        <taxon>Sar</taxon>
        <taxon>Stramenopiles</taxon>
        <taxon>Ochrophyta</taxon>
        <taxon>Bacillariophyta</taxon>
        <taxon>Coscinodiscophyceae</taxon>
        <taxon>Thalassiosirophycidae</taxon>
        <taxon>Thalassiosirales</taxon>
        <taxon>Skeletonemataceae</taxon>
        <taxon>Skeletonema</taxon>
        <taxon>Skeletonema marinoi-dohrnii complex</taxon>
    </lineage>
</organism>
<dbReference type="AlphaFoldDB" id="A0AAD8Y4P3"/>
<dbReference type="Pfam" id="PF24517">
    <property type="entry name" value="CBM96"/>
    <property type="match status" value="2"/>
</dbReference>
<gene>
    <name evidence="6" type="ORF">QTG54_009415</name>
</gene>
<comment type="subcellular location">
    <subcellularLocation>
        <location evidence="1">Secreted</location>
    </subcellularLocation>
</comment>
<keyword evidence="7" id="KW-1185">Reference proteome</keyword>
<protein>
    <recommendedName>
        <fullName evidence="5">Carbohydrate-binding module family 96 domain-containing protein</fullName>
    </recommendedName>
</protein>
<evidence type="ECO:0000256" key="3">
    <source>
        <dbReference type="ARBA" id="ARBA00022729"/>
    </source>
</evidence>
<name>A0AAD8Y4P3_9STRA</name>
<dbReference type="GO" id="GO:0005576">
    <property type="term" value="C:extracellular region"/>
    <property type="evidence" value="ECO:0007669"/>
    <property type="project" value="UniProtKB-SubCell"/>
</dbReference>
<comment type="caution">
    <text evidence="6">The sequence shown here is derived from an EMBL/GenBank/DDBJ whole genome shotgun (WGS) entry which is preliminary data.</text>
</comment>
<evidence type="ECO:0000313" key="6">
    <source>
        <dbReference type="EMBL" id="KAK1739656.1"/>
    </source>
</evidence>
<dbReference type="InterPro" id="IPR055372">
    <property type="entry name" value="CBM96"/>
</dbReference>
<evidence type="ECO:0000256" key="4">
    <source>
        <dbReference type="SAM" id="MobiDB-lite"/>
    </source>
</evidence>
<feature type="compositionally biased region" description="Polar residues" evidence="4">
    <location>
        <begin position="104"/>
        <end position="117"/>
    </location>
</feature>
<dbReference type="NCBIfam" id="NF033679">
    <property type="entry name" value="DNRLRE_dom"/>
    <property type="match status" value="2"/>
</dbReference>
<reference evidence="6" key="1">
    <citation type="submission" date="2023-06" db="EMBL/GenBank/DDBJ databases">
        <title>Survivors Of The Sea: Transcriptome response of Skeletonema marinoi to long-term dormancy.</title>
        <authorList>
            <person name="Pinder M.I.M."/>
            <person name="Kourtchenko O."/>
            <person name="Robertson E.K."/>
            <person name="Larsson T."/>
            <person name="Maumus F."/>
            <person name="Osuna-Cruz C.M."/>
            <person name="Vancaester E."/>
            <person name="Stenow R."/>
            <person name="Vandepoele K."/>
            <person name="Ploug H."/>
            <person name="Bruchert V."/>
            <person name="Godhe A."/>
            <person name="Topel M."/>
        </authorList>
    </citation>
    <scope>NUCLEOTIDE SEQUENCE</scope>
    <source>
        <strain evidence="6">R05AC</strain>
    </source>
</reference>
<evidence type="ECO:0000256" key="1">
    <source>
        <dbReference type="ARBA" id="ARBA00004613"/>
    </source>
</evidence>